<keyword evidence="2" id="KW-0238">DNA-binding</keyword>
<dbReference type="SMART" id="SM00342">
    <property type="entry name" value="HTH_ARAC"/>
    <property type="match status" value="1"/>
</dbReference>
<dbReference type="GO" id="GO:0003700">
    <property type="term" value="F:DNA-binding transcription factor activity"/>
    <property type="evidence" value="ECO:0007669"/>
    <property type="project" value="InterPro"/>
</dbReference>
<protein>
    <submittedName>
        <fullName evidence="5">AraC family transcriptional regulator</fullName>
    </submittedName>
</protein>
<dbReference type="GO" id="GO:0043565">
    <property type="term" value="F:sequence-specific DNA binding"/>
    <property type="evidence" value="ECO:0007669"/>
    <property type="project" value="InterPro"/>
</dbReference>
<dbReference type="InterPro" id="IPR018062">
    <property type="entry name" value="HTH_AraC-typ_CS"/>
</dbReference>
<evidence type="ECO:0000256" key="2">
    <source>
        <dbReference type="ARBA" id="ARBA00023125"/>
    </source>
</evidence>
<dbReference type="STRING" id="1123367.GCA_000621305_00558"/>
<dbReference type="Proteomes" id="UP000013232">
    <property type="component" value="Unassembled WGS sequence"/>
</dbReference>
<evidence type="ECO:0000259" key="4">
    <source>
        <dbReference type="PROSITE" id="PS01124"/>
    </source>
</evidence>
<dbReference type="SUPFAM" id="SSF46689">
    <property type="entry name" value="Homeodomain-like"/>
    <property type="match status" value="2"/>
</dbReference>
<dbReference type="InterPro" id="IPR050204">
    <property type="entry name" value="AraC_XylS_family_regulators"/>
</dbReference>
<evidence type="ECO:0000313" key="6">
    <source>
        <dbReference type="Proteomes" id="UP000013232"/>
    </source>
</evidence>
<evidence type="ECO:0000256" key="1">
    <source>
        <dbReference type="ARBA" id="ARBA00023015"/>
    </source>
</evidence>
<sequence length="312" mass="34228">MRAGDFCGGDYHFVGARMAPDEPVLAGRVSRLDAQDGLEVHCAQNCDLRDLRSRVSAAPGLRVTVLLAGSVDVSFGSSHVDLSAGRQRCPRGMMVGTTHLETYERRWQRGKHERKVSLFLSSDWLQRQGLDDAQTDPGVREFLSRNLAVQPWQPSPRAVALAEQLLQLTAAPAPMGRLLISSRAIELAHEALSNLAGQGGHTSLPPREHQRLARLRAFLSSDEALDLSLDDIARWAGLSASALQRHFRAAYGTSIAEFRRDARLHKARIDLEQRGLSVAQAAHAAGYNSAANFATAFKRRFGLSPKLVRARI</sequence>
<gene>
    <name evidence="5" type="ORF">C666_09085</name>
</gene>
<keyword evidence="1" id="KW-0805">Transcription regulation</keyword>
<dbReference type="Gene3D" id="1.10.10.60">
    <property type="entry name" value="Homeodomain-like"/>
    <property type="match status" value="2"/>
</dbReference>
<dbReference type="AlphaFoldDB" id="N6Y2C5"/>
<comment type="caution">
    <text evidence="5">The sequence shown here is derived from an EMBL/GenBank/DDBJ whole genome shotgun (WGS) entry which is preliminary data.</text>
</comment>
<accession>N6Y2C5</accession>
<dbReference type="InterPro" id="IPR009057">
    <property type="entry name" value="Homeodomain-like_sf"/>
</dbReference>
<dbReference type="EMBL" id="AMXE01000027">
    <property type="protein sequence ID" value="ENO88326.1"/>
    <property type="molecule type" value="Genomic_DNA"/>
</dbReference>
<dbReference type="Pfam" id="PF12833">
    <property type="entry name" value="HTH_18"/>
    <property type="match status" value="1"/>
</dbReference>
<evidence type="ECO:0000313" key="5">
    <source>
        <dbReference type="EMBL" id="ENO88326.1"/>
    </source>
</evidence>
<dbReference type="PROSITE" id="PS01124">
    <property type="entry name" value="HTH_ARAC_FAMILY_2"/>
    <property type="match status" value="1"/>
</dbReference>
<dbReference type="eggNOG" id="COG2207">
    <property type="taxonomic scope" value="Bacteria"/>
</dbReference>
<reference evidence="5 6" key="1">
    <citation type="submission" date="2012-09" db="EMBL/GenBank/DDBJ databases">
        <title>Draft Genome Sequences of 6 Strains from Genus Thauera.</title>
        <authorList>
            <person name="Liu B."/>
            <person name="Shapleigh J.P."/>
            <person name="Frostegard A.H."/>
        </authorList>
    </citation>
    <scope>NUCLEOTIDE SEQUENCE [LARGE SCALE GENOMIC DNA]</scope>
    <source>
        <strain evidence="6">47Lol / DSM 12138</strain>
    </source>
</reference>
<dbReference type="PROSITE" id="PS00041">
    <property type="entry name" value="HTH_ARAC_FAMILY_1"/>
    <property type="match status" value="1"/>
</dbReference>
<feature type="domain" description="HTH araC/xylS-type" evidence="4">
    <location>
        <begin position="213"/>
        <end position="311"/>
    </location>
</feature>
<proteinExistence type="predicted"/>
<keyword evidence="6" id="KW-1185">Reference proteome</keyword>
<organism evidence="5 6">
    <name type="scientific">Thauera linaloolentis (strain DSM 12138 / JCM 21573 / CCUG 41526 / CIP 105981 / IAM 15112 / NBRC 102519 / 47Lol)</name>
    <dbReference type="NCBI Taxonomy" id="1123367"/>
    <lineage>
        <taxon>Bacteria</taxon>
        <taxon>Pseudomonadati</taxon>
        <taxon>Pseudomonadota</taxon>
        <taxon>Betaproteobacteria</taxon>
        <taxon>Rhodocyclales</taxon>
        <taxon>Zoogloeaceae</taxon>
        <taxon>Thauera</taxon>
    </lineage>
</organism>
<dbReference type="InterPro" id="IPR018060">
    <property type="entry name" value="HTH_AraC"/>
</dbReference>
<name>N6Y2C5_THAL4</name>
<evidence type="ECO:0000256" key="3">
    <source>
        <dbReference type="ARBA" id="ARBA00023163"/>
    </source>
</evidence>
<dbReference type="PANTHER" id="PTHR46796">
    <property type="entry name" value="HTH-TYPE TRANSCRIPTIONAL ACTIVATOR RHAS-RELATED"/>
    <property type="match status" value="1"/>
</dbReference>
<keyword evidence="3" id="KW-0804">Transcription</keyword>